<reference evidence="1 2" key="1">
    <citation type="submission" date="2022-10" db="EMBL/GenBank/DDBJ databases">
        <title>Identification of biosynthetic pathway for the production of the potent trypsin inhibitor radiosumin.</title>
        <authorList>
            <person name="Fewer D.P."/>
            <person name="Delbaje E."/>
            <person name="Ouyang X."/>
            <person name="Agostino P.D."/>
            <person name="Wahlsten M."/>
            <person name="Jokela J."/>
            <person name="Permi P."/>
            <person name="Haapaniemi E."/>
            <person name="Koistinen H."/>
        </authorList>
    </citation>
    <scope>NUCLEOTIDE SEQUENCE [LARGE SCALE GENOMIC DNA]</scope>
    <source>
        <strain evidence="1 2">NIES-515</strain>
    </source>
</reference>
<name>A0ABT3B563_9CYAN</name>
<protein>
    <submittedName>
        <fullName evidence="1">Uncharacterized protein</fullName>
    </submittedName>
</protein>
<dbReference type="Gene3D" id="3.30.310.110">
    <property type="entry name" value="XisI-like"/>
    <property type="match status" value="1"/>
</dbReference>
<organism evidence="1 2">
    <name type="scientific">Plectonema radiosum NIES-515</name>
    <dbReference type="NCBI Taxonomy" id="2986073"/>
    <lineage>
        <taxon>Bacteria</taxon>
        <taxon>Bacillati</taxon>
        <taxon>Cyanobacteriota</taxon>
        <taxon>Cyanophyceae</taxon>
        <taxon>Oscillatoriophycideae</taxon>
        <taxon>Oscillatoriales</taxon>
        <taxon>Microcoleaceae</taxon>
        <taxon>Plectonema</taxon>
    </lineage>
</organism>
<accession>A0ABT3B563</accession>
<proteinExistence type="predicted"/>
<keyword evidence="2" id="KW-1185">Reference proteome</keyword>
<comment type="caution">
    <text evidence="1">The sequence shown here is derived from an EMBL/GenBank/DDBJ whole genome shotgun (WGS) entry which is preliminary data.</text>
</comment>
<evidence type="ECO:0000313" key="1">
    <source>
        <dbReference type="EMBL" id="MCV3216370.1"/>
    </source>
</evidence>
<dbReference type="Proteomes" id="UP001526143">
    <property type="component" value="Unassembled WGS sequence"/>
</dbReference>
<gene>
    <name evidence="1" type="ORF">OGM63_23135</name>
</gene>
<evidence type="ECO:0000313" key="2">
    <source>
        <dbReference type="Proteomes" id="UP001526143"/>
    </source>
</evidence>
<dbReference type="EMBL" id="JAOWRF010000326">
    <property type="protein sequence ID" value="MCV3216370.1"/>
    <property type="molecule type" value="Genomic_DNA"/>
</dbReference>
<sequence>MLLVFNLRHSVVSAYIAVPPEDIVLGLQAPYKRQYTDYGVA</sequence>
<dbReference type="RefSeq" id="WP_263748021.1">
    <property type="nucleotide sequence ID" value="NZ_JAOWRF010000326.1"/>
</dbReference>
<dbReference type="InterPro" id="IPR035943">
    <property type="entry name" value="XisI-like_sf"/>
</dbReference>
<dbReference type="SUPFAM" id="SSF143847">
    <property type="entry name" value="XisI-like"/>
    <property type="match status" value="1"/>
</dbReference>